<dbReference type="GO" id="GO:0005829">
    <property type="term" value="C:cytosol"/>
    <property type="evidence" value="ECO:0007669"/>
    <property type="project" value="TreeGrafter"/>
</dbReference>
<keyword evidence="5" id="KW-0812">Transmembrane</keyword>
<dbReference type="AlphaFoldDB" id="A0A9D5BZ20"/>
<keyword evidence="8" id="KW-1185">Reference proteome</keyword>
<dbReference type="InterPro" id="IPR000672">
    <property type="entry name" value="THF_DH/CycHdrlase"/>
</dbReference>
<comment type="caution">
    <text evidence="7">The sequence shown here is derived from an EMBL/GenBank/DDBJ whole genome shotgun (WGS) entry which is preliminary data.</text>
</comment>
<organism evidence="7 8">
    <name type="scientific">Dioscorea zingiberensis</name>
    <dbReference type="NCBI Taxonomy" id="325984"/>
    <lineage>
        <taxon>Eukaryota</taxon>
        <taxon>Viridiplantae</taxon>
        <taxon>Streptophyta</taxon>
        <taxon>Embryophyta</taxon>
        <taxon>Tracheophyta</taxon>
        <taxon>Spermatophyta</taxon>
        <taxon>Magnoliopsida</taxon>
        <taxon>Liliopsida</taxon>
        <taxon>Dioscoreales</taxon>
        <taxon>Dioscoreaceae</taxon>
        <taxon>Dioscorea</taxon>
    </lineage>
</organism>
<dbReference type="Proteomes" id="UP001085076">
    <property type="component" value="Miscellaneous, Linkage group lg09"/>
</dbReference>
<dbReference type="GO" id="GO:0033926">
    <property type="term" value="F:endo-alpha-N-acetylgalactosaminidase activity"/>
    <property type="evidence" value="ECO:0007669"/>
    <property type="project" value="UniProtKB-UniRule"/>
</dbReference>
<dbReference type="Pfam" id="PF00763">
    <property type="entry name" value="THF_DHG_CYH"/>
    <property type="match status" value="1"/>
</dbReference>
<dbReference type="GO" id="GO:0004564">
    <property type="term" value="F:beta-fructofuranosidase activity"/>
    <property type="evidence" value="ECO:0007669"/>
    <property type="project" value="UniProtKB-EC"/>
</dbReference>
<dbReference type="GO" id="GO:0004477">
    <property type="term" value="F:methenyltetrahydrofolate cyclohydrolase activity"/>
    <property type="evidence" value="ECO:0007669"/>
    <property type="project" value="TreeGrafter"/>
</dbReference>
<proteinExistence type="inferred from homology"/>
<dbReference type="PRINTS" id="PR00085">
    <property type="entry name" value="THFDHDRGNASE"/>
</dbReference>
<feature type="transmembrane region" description="Helical" evidence="5">
    <location>
        <begin position="50"/>
        <end position="71"/>
    </location>
</feature>
<evidence type="ECO:0000313" key="8">
    <source>
        <dbReference type="Proteomes" id="UP001085076"/>
    </source>
</evidence>
<dbReference type="InterPro" id="IPR046346">
    <property type="entry name" value="Aminoacid_DH-like_N_sf"/>
</dbReference>
<comment type="function">
    <text evidence="4">Invertase that cleaves sucrose into glucose and fructose.</text>
</comment>
<dbReference type="OrthoDB" id="5126881at2759"/>
<keyword evidence="1 4" id="KW-0378">Hydrolase</keyword>
<dbReference type="GO" id="GO:0004488">
    <property type="term" value="F:methylenetetrahydrofolate dehydrogenase (NADP+) activity"/>
    <property type="evidence" value="ECO:0007669"/>
    <property type="project" value="InterPro"/>
</dbReference>
<keyword evidence="5" id="KW-1133">Transmembrane helix</keyword>
<dbReference type="InterPro" id="IPR020630">
    <property type="entry name" value="THF_DH/CycHdrlase_cat_dom"/>
</dbReference>
<dbReference type="Gene3D" id="3.40.50.10860">
    <property type="entry name" value="Leucine Dehydrogenase, chain A, domain 1"/>
    <property type="match status" value="1"/>
</dbReference>
<evidence type="ECO:0000256" key="1">
    <source>
        <dbReference type="ARBA" id="ARBA00022801"/>
    </source>
</evidence>
<evidence type="ECO:0000313" key="7">
    <source>
        <dbReference type="EMBL" id="KAJ0963350.1"/>
    </source>
</evidence>
<evidence type="ECO:0000256" key="3">
    <source>
        <dbReference type="ARBA" id="ARBA00023295"/>
    </source>
</evidence>
<reference evidence="7" key="2">
    <citation type="journal article" date="2022" name="Hortic Res">
        <title>The genome of Dioscorea zingiberensis sheds light on the biosynthesis, origin and evolution of the medicinally important diosgenin saponins.</title>
        <authorList>
            <person name="Li Y."/>
            <person name="Tan C."/>
            <person name="Li Z."/>
            <person name="Guo J."/>
            <person name="Li S."/>
            <person name="Chen X."/>
            <person name="Wang C."/>
            <person name="Dai X."/>
            <person name="Yang H."/>
            <person name="Song W."/>
            <person name="Hou L."/>
            <person name="Xu J."/>
            <person name="Tong Z."/>
            <person name="Xu A."/>
            <person name="Yuan X."/>
            <person name="Wang W."/>
            <person name="Yang Q."/>
            <person name="Chen L."/>
            <person name="Sun Z."/>
            <person name="Wang K."/>
            <person name="Pan B."/>
            <person name="Chen J."/>
            <person name="Bao Y."/>
            <person name="Liu F."/>
            <person name="Qi X."/>
            <person name="Gang D.R."/>
            <person name="Wen J."/>
            <person name="Li J."/>
        </authorList>
    </citation>
    <scope>NUCLEOTIDE SEQUENCE</scope>
    <source>
        <strain evidence="7">Dzin_1.0</strain>
    </source>
</reference>
<dbReference type="PANTHER" id="PTHR48099">
    <property type="entry name" value="C-1-TETRAHYDROFOLATE SYNTHASE, CYTOPLASMIC-RELATED"/>
    <property type="match status" value="1"/>
</dbReference>
<sequence length="186" mass="20143">MLEAVKPRAYTPVESSPVSVEVSPPPTTAANGDAAGEEASAAKFDSPACWVFDGICLTLALLWGMSILRLLCWIRDAGGWLDGILLQVLGLAVVIVGACKDSQSYVRLKQKACTEVAIKSFNLDLPEDVSESEVIATIHELNANPDVHGLSSSLYSPLDLGLWWIILLRAYGKITRDYALQERVDV</sequence>
<keyword evidence="2 4" id="KW-0119">Carbohydrate metabolism</keyword>
<evidence type="ECO:0000256" key="2">
    <source>
        <dbReference type="ARBA" id="ARBA00023277"/>
    </source>
</evidence>
<reference evidence="7" key="1">
    <citation type="submission" date="2021-03" db="EMBL/GenBank/DDBJ databases">
        <authorList>
            <person name="Li Z."/>
            <person name="Yang C."/>
        </authorList>
    </citation>
    <scope>NUCLEOTIDE SEQUENCE</scope>
    <source>
        <strain evidence="7">Dzin_1.0</strain>
        <tissue evidence="7">Leaf</tissue>
    </source>
</reference>
<dbReference type="EMBL" id="JAGGNH010000009">
    <property type="protein sequence ID" value="KAJ0963350.1"/>
    <property type="molecule type" value="Genomic_DNA"/>
</dbReference>
<comment type="catalytic activity">
    <reaction evidence="4">
        <text>Hydrolysis of terminal non-reducing beta-D-fructofuranoside residues in beta-D-fructofuranosides.</text>
        <dbReference type="EC" id="3.2.1.26"/>
    </reaction>
</comment>
<comment type="similarity">
    <text evidence="4">Belongs to the glycosyl hydrolase 100 family.</text>
</comment>
<dbReference type="InterPro" id="IPR024746">
    <property type="entry name" value="Glyco_hydro_100"/>
</dbReference>
<dbReference type="SUPFAM" id="SSF53223">
    <property type="entry name" value="Aminoacid dehydrogenase-like, N-terminal domain"/>
    <property type="match status" value="1"/>
</dbReference>
<evidence type="ECO:0000256" key="4">
    <source>
        <dbReference type="RuleBase" id="RU367047"/>
    </source>
</evidence>
<protein>
    <recommendedName>
        <fullName evidence="4">Alkaline/neutral invertase</fullName>
        <ecNumber evidence="4">3.2.1.26</ecNumber>
    </recommendedName>
</protein>
<evidence type="ECO:0000256" key="5">
    <source>
        <dbReference type="SAM" id="Phobius"/>
    </source>
</evidence>
<accession>A0A9D5BZ20</accession>
<dbReference type="Pfam" id="PF12899">
    <property type="entry name" value="Glyco_hydro_100"/>
    <property type="match status" value="1"/>
</dbReference>
<name>A0A9D5BZ20_9LILI</name>
<keyword evidence="5" id="KW-0472">Membrane</keyword>
<feature type="transmembrane region" description="Helical" evidence="5">
    <location>
        <begin position="77"/>
        <end position="99"/>
    </location>
</feature>
<keyword evidence="3 4" id="KW-0326">Glycosidase</keyword>
<dbReference type="PANTHER" id="PTHR48099:SF27">
    <property type="entry name" value="BIFUNCTIONAL PROTEIN FOLD 2"/>
    <property type="match status" value="1"/>
</dbReference>
<feature type="domain" description="Tetrahydrofolate dehydrogenase/cyclohydrolase catalytic" evidence="6">
    <location>
        <begin position="89"/>
        <end position="150"/>
    </location>
</feature>
<dbReference type="GO" id="GO:0035999">
    <property type="term" value="P:tetrahydrofolate interconversion"/>
    <property type="evidence" value="ECO:0007669"/>
    <property type="project" value="TreeGrafter"/>
</dbReference>
<gene>
    <name evidence="7" type="ORF">J5N97_028472</name>
</gene>
<evidence type="ECO:0000259" key="6">
    <source>
        <dbReference type="Pfam" id="PF00763"/>
    </source>
</evidence>
<dbReference type="EC" id="3.2.1.26" evidence="4"/>